<name>F1TFJ1_9FIRM</name>
<proteinExistence type="predicted"/>
<protein>
    <submittedName>
        <fullName evidence="1">Uncharacterized protein</fullName>
    </submittedName>
</protein>
<dbReference type="EMBL" id="ACXX02000011">
    <property type="protein sequence ID" value="EGD46723.1"/>
    <property type="molecule type" value="Genomic_DNA"/>
</dbReference>
<comment type="caution">
    <text evidence="1">The sequence shown here is derived from an EMBL/GenBank/DDBJ whole genome shotgun (WGS) entry which is preliminary data.</text>
</comment>
<reference evidence="1" key="1">
    <citation type="submission" date="2009-07" db="EMBL/GenBank/DDBJ databases">
        <authorList>
            <consortium name="US DOE Joint Genome Institute (JGI-PGF)"/>
            <person name="Lucas S."/>
            <person name="Copeland A."/>
            <person name="Lapidus A."/>
            <person name="Glavina del Rio T."/>
            <person name="Tice H."/>
            <person name="Bruce D."/>
            <person name="Goodwin L."/>
            <person name="Pitluck S."/>
            <person name="Larimer F."/>
            <person name="Land M.L."/>
            <person name="Mouttaki H."/>
            <person name="He Z."/>
            <person name="Zhou J."/>
            <person name="Hemme C.L."/>
        </authorList>
    </citation>
    <scope>NUCLEOTIDE SEQUENCE [LARGE SCALE GENOMIC DNA]</scope>
    <source>
        <strain evidence="1">DSM 2782</strain>
    </source>
</reference>
<evidence type="ECO:0000313" key="1">
    <source>
        <dbReference type="EMBL" id="EGD46723.1"/>
    </source>
</evidence>
<evidence type="ECO:0000313" key="2">
    <source>
        <dbReference type="Proteomes" id="UP000003860"/>
    </source>
</evidence>
<accession>F1TFJ1</accession>
<dbReference type="AlphaFoldDB" id="F1TFJ1"/>
<organism evidence="1 2">
    <name type="scientific">Ruminiclostridium papyrosolvens DSM 2782</name>
    <dbReference type="NCBI Taxonomy" id="588581"/>
    <lineage>
        <taxon>Bacteria</taxon>
        <taxon>Bacillati</taxon>
        <taxon>Bacillota</taxon>
        <taxon>Clostridia</taxon>
        <taxon>Eubacteriales</taxon>
        <taxon>Oscillospiraceae</taxon>
        <taxon>Ruminiclostridium</taxon>
    </lineage>
</organism>
<dbReference type="eggNOG" id="ENOG5032M9K">
    <property type="taxonomic scope" value="Bacteria"/>
</dbReference>
<dbReference type="RefSeq" id="WP_004620694.1">
    <property type="nucleotide sequence ID" value="NZ_ACXX02000011.1"/>
</dbReference>
<reference evidence="1" key="2">
    <citation type="submission" date="2011-01" db="EMBL/GenBank/DDBJ databases">
        <title>The Non-contiguous Finished genome of Clostridium papyrosolvens.</title>
        <authorList>
            <person name="Lucas S."/>
            <person name="Copeland A."/>
            <person name="Lapidus A."/>
            <person name="Cheng J.-F."/>
            <person name="Goodwin L."/>
            <person name="Pitluck S."/>
            <person name="Misra M."/>
            <person name="Chertkov O."/>
            <person name="Detter J.C."/>
            <person name="Han C."/>
            <person name="Tapia R."/>
            <person name="Land M."/>
            <person name="Hauser L."/>
            <person name="Kyrpides N."/>
            <person name="Ivanova N."/>
            <person name="Pagani I."/>
            <person name="Mouttaki H."/>
            <person name="He Z."/>
            <person name="Zhou J."/>
            <person name="Hemme C.L."/>
            <person name="Woyke T."/>
        </authorList>
    </citation>
    <scope>NUCLEOTIDE SEQUENCE [LARGE SCALE GENOMIC DNA]</scope>
    <source>
        <strain evidence="1">DSM 2782</strain>
    </source>
</reference>
<dbReference type="Proteomes" id="UP000003860">
    <property type="component" value="Unassembled WGS sequence"/>
</dbReference>
<dbReference type="STRING" id="588581.Cpap_1261"/>
<keyword evidence="2" id="KW-1185">Reference proteome</keyword>
<dbReference type="OrthoDB" id="1739649at2"/>
<sequence length="87" mass="9961">MIIIKYTTEEERQQIISDRTSQGCTLIEVQNITEGNFLGFLEPNETLPENAKTETQKLQDMIDTLIMDNLNMQAQIDTLITSNLQEV</sequence>
<gene>
    <name evidence="1" type="ORF">Cpap_1261</name>
</gene>